<dbReference type="EMBL" id="CAJJDO010000002">
    <property type="protein sequence ID" value="CAD8133456.1"/>
    <property type="molecule type" value="Genomic_DNA"/>
</dbReference>
<feature type="region of interest" description="Disordered" evidence="1">
    <location>
        <begin position="165"/>
        <end position="218"/>
    </location>
</feature>
<reference evidence="2" key="1">
    <citation type="submission" date="2021-01" db="EMBL/GenBank/DDBJ databases">
        <authorList>
            <consortium name="Genoscope - CEA"/>
            <person name="William W."/>
        </authorList>
    </citation>
    <scope>NUCLEOTIDE SEQUENCE</scope>
</reference>
<dbReference type="OrthoDB" id="296708at2759"/>
<feature type="region of interest" description="Disordered" evidence="1">
    <location>
        <begin position="1"/>
        <end position="88"/>
    </location>
</feature>
<feature type="compositionally biased region" description="Polar residues" evidence="1">
    <location>
        <begin position="24"/>
        <end position="35"/>
    </location>
</feature>
<accession>A0A8S1RZN1</accession>
<evidence type="ECO:0000313" key="2">
    <source>
        <dbReference type="EMBL" id="CAD8133456.1"/>
    </source>
</evidence>
<feature type="compositionally biased region" description="Basic residues" evidence="1">
    <location>
        <begin position="209"/>
        <end position="218"/>
    </location>
</feature>
<dbReference type="AlphaFoldDB" id="A0A8S1RZN1"/>
<comment type="caution">
    <text evidence="2">The sequence shown here is derived from an EMBL/GenBank/DDBJ whole genome shotgun (WGS) entry which is preliminary data.</text>
</comment>
<dbReference type="Proteomes" id="UP000689195">
    <property type="component" value="Unassembled WGS sequence"/>
</dbReference>
<feature type="compositionally biased region" description="Polar residues" evidence="1">
    <location>
        <begin position="1"/>
        <end position="15"/>
    </location>
</feature>
<name>A0A8S1RZN1_9CILI</name>
<gene>
    <name evidence="2" type="ORF">PPENT_87.1.T0020414</name>
</gene>
<keyword evidence="3" id="KW-1185">Reference proteome</keyword>
<evidence type="ECO:0000256" key="1">
    <source>
        <dbReference type="SAM" id="MobiDB-lite"/>
    </source>
</evidence>
<evidence type="ECO:0000313" key="3">
    <source>
        <dbReference type="Proteomes" id="UP000689195"/>
    </source>
</evidence>
<protein>
    <submittedName>
        <fullName evidence="2">Uncharacterized protein</fullName>
    </submittedName>
</protein>
<organism evidence="2 3">
    <name type="scientific">Paramecium pentaurelia</name>
    <dbReference type="NCBI Taxonomy" id="43138"/>
    <lineage>
        <taxon>Eukaryota</taxon>
        <taxon>Sar</taxon>
        <taxon>Alveolata</taxon>
        <taxon>Ciliophora</taxon>
        <taxon>Intramacronucleata</taxon>
        <taxon>Oligohymenophorea</taxon>
        <taxon>Peniculida</taxon>
        <taxon>Parameciidae</taxon>
        <taxon>Paramecium</taxon>
    </lineage>
</organism>
<proteinExistence type="predicted"/>
<sequence>MGSSQCCTVNTNEQASELAIGMKETSQSSKGPNRSSDGKKNKNKNQPLSPMEKQKVTHGQFRIDDPQTPAFADNKSIHSKQESEQQSNKDIQLVAEIVMQLDDIHQKIDQGNEDIFISQTSLKKKRKNDSPLCEFQPKNSLKSFDSKRLNKLKSISEHKQNKEIINKEELESQRSQSADNRSVKSILKQEMKYSQYKKGQFSNNDIHSQKRVHFQLNK</sequence>